<evidence type="ECO:0000313" key="2">
    <source>
        <dbReference type="Proteomes" id="UP000825729"/>
    </source>
</evidence>
<dbReference type="InterPro" id="IPR006652">
    <property type="entry name" value="Kelch_1"/>
</dbReference>
<dbReference type="EMBL" id="JAINDJ010000003">
    <property type="protein sequence ID" value="KAG9452712.1"/>
    <property type="molecule type" value="Genomic_DNA"/>
</dbReference>
<sequence>MGSLPSPSPPPPPSPPSSAEYRMYMAICGRTPSSHTKFCNWIESYNPWDNSWNCVGPIPGIPERHVLRGFAMVAVADSIYIVGGRLCYRGEEDGAEEVNLAVLATVRRYSVTTRAWSECAALGTPRFDFACTVCDGKIYAAGGQISVASGRGVSSAEVYYPAEDAWGPLPGMRTVRYKCVGVTWEGKVYVVGGFAEGGDSDGRTVTFAAERSSAEAFDVSRGEWELMPRMWRLDVPPNQIVAVDGKLYSSGDCLNPWKGHVESYDGKLNIWNSVDGSRRRSFFFSSSSASSSGSPVTNEATQRIYLTMAPVGTQLYFLAGYRLEGEDHRSVSVVHAFDTSAGQGEEAWMCMEPTEEEGEKELCGHCCVIQL</sequence>
<dbReference type="Proteomes" id="UP000825729">
    <property type="component" value="Unassembled WGS sequence"/>
</dbReference>
<gene>
    <name evidence="1" type="ORF">H6P81_005616</name>
</gene>
<evidence type="ECO:0000313" key="1">
    <source>
        <dbReference type="EMBL" id="KAG9452712.1"/>
    </source>
</evidence>
<accession>A0AAV7EYI9</accession>
<dbReference type="AlphaFoldDB" id="A0AAV7EYI9"/>
<comment type="caution">
    <text evidence="1">The sequence shown here is derived from an EMBL/GenBank/DDBJ whole genome shotgun (WGS) entry which is preliminary data.</text>
</comment>
<proteinExistence type="predicted"/>
<dbReference type="SUPFAM" id="SSF117281">
    <property type="entry name" value="Kelch motif"/>
    <property type="match status" value="1"/>
</dbReference>
<dbReference type="InterPro" id="IPR015915">
    <property type="entry name" value="Kelch-typ_b-propeller"/>
</dbReference>
<dbReference type="Pfam" id="PF01344">
    <property type="entry name" value="Kelch_1"/>
    <property type="match status" value="2"/>
</dbReference>
<protein>
    <submittedName>
        <fullName evidence="1">Uncharacterized protein</fullName>
    </submittedName>
</protein>
<dbReference type="PANTHER" id="PTHR47365:SF1">
    <property type="entry name" value="F-BOX_KELCH-REPEAT PROTEIN"/>
    <property type="match status" value="1"/>
</dbReference>
<keyword evidence="2" id="KW-1185">Reference proteome</keyword>
<organism evidence="1 2">
    <name type="scientific">Aristolochia fimbriata</name>
    <name type="common">White veined hardy Dutchman's pipe vine</name>
    <dbReference type="NCBI Taxonomy" id="158543"/>
    <lineage>
        <taxon>Eukaryota</taxon>
        <taxon>Viridiplantae</taxon>
        <taxon>Streptophyta</taxon>
        <taxon>Embryophyta</taxon>
        <taxon>Tracheophyta</taxon>
        <taxon>Spermatophyta</taxon>
        <taxon>Magnoliopsida</taxon>
        <taxon>Magnoliidae</taxon>
        <taxon>Piperales</taxon>
        <taxon>Aristolochiaceae</taxon>
        <taxon>Aristolochia</taxon>
    </lineage>
</organism>
<dbReference type="PANTHER" id="PTHR47365">
    <property type="entry name" value="PLANT PROTEIN, PUTATIVE-RELATED"/>
    <property type="match status" value="1"/>
</dbReference>
<reference evidence="1 2" key="1">
    <citation type="submission" date="2021-07" db="EMBL/GenBank/DDBJ databases">
        <title>The Aristolochia fimbriata genome: insights into angiosperm evolution, floral development and chemical biosynthesis.</title>
        <authorList>
            <person name="Jiao Y."/>
        </authorList>
    </citation>
    <scope>NUCLEOTIDE SEQUENCE [LARGE SCALE GENOMIC DNA]</scope>
    <source>
        <strain evidence="1">IBCAS-2021</strain>
        <tissue evidence="1">Leaf</tissue>
    </source>
</reference>
<name>A0AAV7EYI9_ARIFI</name>
<dbReference type="SMART" id="SM00612">
    <property type="entry name" value="Kelch"/>
    <property type="match status" value="2"/>
</dbReference>
<dbReference type="Gene3D" id="2.120.10.80">
    <property type="entry name" value="Kelch-type beta propeller"/>
    <property type="match status" value="2"/>
</dbReference>